<feature type="domain" description="Phospholipase/carboxylesterase/thioesterase" evidence="3">
    <location>
        <begin position="53"/>
        <end position="189"/>
    </location>
</feature>
<dbReference type="InterPro" id="IPR029058">
    <property type="entry name" value="AB_hydrolase_fold"/>
</dbReference>
<dbReference type="InterPro" id="IPR003140">
    <property type="entry name" value="PLipase/COase/thioEstase"/>
</dbReference>
<proteinExistence type="inferred from homology"/>
<dbReference type="PANTHER" id="PTHR10655:SF64">
    <property type="entry name" value="PHOSPHOLIPASE_CARBOXYLESTERASE_THIOESTERASE DOMAIN-CONTAINING PROTEIN"/>
    <property type="match status" value="1"/>
</dbReference>
<dbReference type="GO" id="GO:0005737">
    <property type="term" value="C:cytoplasm"/>
    <property type="evidence" value="ECO:0007669"/>
    <property type="project" value="TreeGrafter"/>
</dbReference>
<organism evidence="4 5">
    <name type="scientific">Zasmidium cellare ATCC 36951</name>
    <dbReference type="NCBI Taxonomy" id="1080233"/>
    <lineage>
        <taxon>Eukaryota</taxon>
        <taxon>Fungi</taxon>
        <taxon>Dikarya</taxon>
        <taxon>Ascomycota</taxon>
        <taxon>Pezizomycotina</taxon>
        <taxon>Dothideomycetes</taxon>
        <taxon>Dothideomycetidae</taxon>
        <taxon>Mycosphaerellales</taxon>
        <taxon>Mycosphaerellaceae</taxon>
        <taxon>Zasmidium</taxon>
    </lineage>
</organism>
<dbReference type="Pfam" id="PF02230">
    <property type="entry name" value="Abhydrolase_2"/>
    <property type="match status" value="1"/>
</dbReference>
<comment type="similarity">
    <text evidence="1">Belongs to the AB hydrolase superfamily. AB hydrolase 2 family.</text>
</comment>
<evidence type="ECO:0000256" key="1">
    <source>
        <dbReference type="ARBA" id="ARBA00006499"/>
    </source>
</evidence>
<dbReference type="OrthoDB" id="2418081at2759"/>
<protein>
    <recommendedName>
        <fullName evidence="3">Phospholipase/carboxylesterase/thioesterase domain-containing protein</fullName>
    </recommendedName>
</protein>
<sequence length="317" mass="35072">MPAKSGSRTSSYPDPFVIAASAEHKQTMILLHGRGSDGEKFGLELLKGPISRVGSGGHSFSTVQTTFPHMKFIFPTAKKRRARWYNRAVINQWFDGVPIDKQDHHNMSREQEEWQLEGLRESTQFLDAMVEDEVKLVGSKNVIIGGLSQGCAASLHLLLSYEGGSGDQGSRKPLGGFVGMSGWLPFAKDVRLILNPEDSSDDDDDPFGASGSRSDASTAVQVCNFIRDNMDLPALPDEHQPLFLATPVFLGHGIHDSKVKVAKGQQVAEILKTIGVPNVTWKEYDEGHWYKVPEELDDIVDSLQKWLHGPDMMPQFN</sequence>
<dbReference type="Proteomes" id="UP000799537">
    <property type="component" value="Unassembled WGS sequence"/>
</dbReference>
<dbReference type="EMBL" id="ML993582">
    <property type="protein sequence ID" value="KAF2171804.1"/>
    <property type="molecule type" value="Genomic_DNA"/>
</dbReference>
<evidence type="ECO:0000259" key="3">
    <source>
        <dbReference type="Pfam" id="PF02230"/>
    </source>
</evidence>
<dbReference type="SUPFAM" id="SSF53474">
    <property type="entry name" value="alpha/beta-Hydrolases"/>
    <property type="match status" value="1"/>
</dbReference>
<dbReference type="GO" id="GO:0052689">
    <property type="term" value="F:carboxylic ester hydrolase activity"/>
    <property type="evidence" value="ECO:0007669"/>
    <property type="project" value="TreeGrafter"/>
</dbReference>
<feature type="region of interest" description="Disordered" evidence="2">
    <location>
        <begin position="195"/>
        <end position="214"/>
    </location>
</feature>
<reference evidence="4" key="1">
    <citation type="journal article" date="2020" name="Stud. Mycol.">
        <title>101 Dothideomycetes genomes: a test case for predicting lifestyles and emergence of pathogens.</title>
        <authorList>
            <person name="Haridas S."/>
            <person name="Albert R."/>
            <person name="Binder M."/>
            <person name="Bloem J."/>
            <person name="Labutti K."/>
            <person name="Salamov A."/>
            <person name="Andreopoulos B."/>
            <person name="Baker S."/>
            <person name="Barry K."/>
            <person name="Bills G."/>
            <person name="Bluhm B."/>
            <person name="Cannon C."/>
            <person name="Castanera R."/>
            <person name="Culley D."/>
            <person name="Daum C."/>
            <person name="Ezra D."/>
            <person name="Gonzalez J."/>
            <person name="Henrissat B."/>
            <person name="Kuo A."/>
            <person name="Liang C."/>
            <person name="Lipzen A."/>
            <person name="Lutzoni F."/>
            <person name="Magnuson J."/>
            <person name="Mondo S."/>
            <person name="Nolan M."/>
            <person name="Ohm R."/>
            <person name="Pangilinan J."/>
            <person name="Park H.-J."/>
            <person name="Ramirez L."/>
            <person name="Alfaro M."/>
            <person name="Sun H."/>
            <person name="Tritt A."/>
            <person name="Yoshinaga Y."/>
            <person name="Zwiers L.-H."/>
            <person name="Turgeon B."/>
            <person name="Goodwin S."/>
            <person name="Spatafora J."/>
            <person name="Crous P."/>
            <person name="Grigoriev I."/>
        </authorList>
    </citation>
    <scope>NUCLEOTIDE SEQUENCE</scope>
    <source>
        <strain evidence="4">ATCC 36951</strain>
    </source>
</reference>
<dbReference type="AlphaFoldDB" id="A0A6A6CXB8"/>
<evidence type="ECO:0000313" key="4">
    <source>
        <dbReference type="EMBL" id="KAF2171804.1"/>
    </source>
</evidence>
<dbReference type="GeneID" id="54564810"/>
<dbReference type="RefSeq" id="XP_033672693.1">
    <property type="nucleotide sequence ID" value="XM_033811538.1"/>
</dbReference>
<name>A0A6A6CXB8_ZASCE</name>
<evidence type="ECO:0000256" key="2">
    <source>
        <dbReference type="SAM" id="MobiDB-lite"/>
    </source>
</evidence>
<dbReference type="GO" id="GO:0008474">
    <property type="term" value="F:palmitoyl-(protein) hydrolase activity"/>
    <property type="evidence" value="ECO:0007669"/>
    <property type="project" value="TreeGrafter"/>
</dbReference>
<keyword evidence="5" id="KW-1185">Reference proteome</keyword>
<evidence type="ECO:0000313" key="5">
    <source>
        <dbReference type="Proteomes" id="UP000799537"/>
    </source>
</evidence>
<dbReference type="Gene3D" id="3.40.50.1820">
    <property type="entry name" value="alpha/beta hydrolase"/>
    <property type="match status" value="1"/>
</dbReference>
<accession>A0A6A6CXB8</accession>
<dbReference type="InterPro" id="IPR050565">
    <property type="entry name" value="LYPA1-2/EST-like"/>
</dbReference>
<dbReference type="PANTHER" id="PTHR10655">
    <property type="entry name" value="LYSOPHOSPHOLIPASE-RELATED"/>
    <property type="match status" value="1"/>
</dbReference>
<gene>
    <name evidence="4" type="ORF">M409DRAFT_50444</name>
</gene>